<sequence length="135" mass="14480">MRVWTVHLPPGAAAGSVPSTAKPGKAPLLLREGWSFWALIFGPLWLLRHGCWALGLASLAVLLGASLLPAPWDIAVAAALHMGLCLHGQDARRWTLARRGWKLAHVVAGADEETATFRLVHAEPRLARLFAGEAA</sequence>
<dbReference type="EMBL" id="JACIDJ010000001">
    <property type="protein sequence ID" value="MBB3896945.1"/>
    <property type="molecule type" value="Genomic_DNA"/>
</dbReference>
<evidence type="ECO:0000313" key="1">
    <source>
        <dbReference type="EMBL" id="MBB3896945.1"/>
    </source>
</evidence>
<reference evidence="1 2" key="1">
    <citation type="submission" date="2020-08" db="EMBL/GenBank/DDBJ databases">
        <title>Genomic Encyclopedia of Type Strains, Phase IV (KMG-IV): sequencing the most valuable type-strain genomes for metagenomic binning, comparative biology and taxonomic classification.</title>
        <authorList>
            <person name="Goeker M."/>
        </authorList>
    </citation>
    <scope>NUCLEOTIDE SEQUENCE [LARGE SCALE GENOMIC DNA]</scope>
    <source>
        <strain evidence="1 2">DSM 19979</strain>
    </source>
</reference>
<organism evidence="1 2">
    <name type="scientific">Roseococcus suduntuyensis</name>
    <dbReference type="NCBI Taxonomy" id="455361"/>
    <lineage>
        <taxon>Bacteria</taxon>
        <taxon>Pseudomonadati</taxon>
        <taxon>Pseudomonadota</taxon>
        <taxon>Alphaproteobacteria</taxon>
        <taxon>Acetobacterales</taxon>
        <taxon>Roseomonadaceae</taxon>
        <taxon>Roseococcus</taxon>
    </lineage>
</organism>
<accession>A0A840A9T6</accession>
<protein>
    <recommendedName>
        <fullName evidence="3">DUF2628 domain-containing protein</fullName>
    </recommendedName>
</protein>
<dbReference type="Pfam" id="PF10947">
    <property type="entry name" value="DUF2628"/>
    <property type="match status" value="1"/>
</dbReference>
<gene>
    <name evidence="1" type="ORF">GGQ83_000371</name>
</gene>
<evidence type="ECO:0008006" key="3">
    <source>
        <dbReference type="Google" id="ProtNLM"/>
    </source>
</evidence>
<comment type="caution">
    <text evidence="1">The sequence shown here is derived from an EMBL/GenBank/DDBJ whole genome shotgun (WGS) entry which is preliminary data.</text>
</comment>
<proteinExistence type="predicted"/>
<name>A0A840A9T6_9PROT</name>
<dbReference type="RefSeq" id="WP_184381899.1">
    <property type="nucleotide sequence ID" value="NZ_JACIDJ010000001.1"/>
</dbReference>
<evidence type="ECO:0000313" key="2">
    <source>
        <dbReference type="Proteomes" id="UP000553193"/>
    </source>
</evidence>
<dbReference type="InterPro" id="IPR024399">
    <property type="entry name" value="DUF2628"/>
</dbReference>
<keyword evidence="2" id="KW-1185">Reference proteome</keyword>
<dbReference type="AlphaFoldDB" id="A0A840A9T6"/>
<dbReference type="Proteomes" id="UP000553193">
    <property type="component" value="Unassembled WGS sequence"/>
</dbReference>